<protein>
    <submittedName>
        <fullName evidence="1">Uncharacterized protein</fullName>
    </submittedName>
</protein>
<evidence type="ECO:0000313" key="1">
    <source>
        <dbReference type="EMBL" id="PSJ28901.1"/>
    </source>
</evidence>
<dbReference type="Proteomes" id="UP000242427">
    <property type="component" value="Unassembled WGS sequence"/>
</dbReference>
<name>A0A9X7PIA5_9ACTN</name>
<reference evidence="1 2" key="1">
    <citation type="submission" date="2018-03" db="EMBL/GenBank/DDBJ databases">
        <title>Chitinolytic properties of Streptosporangium nondiastaticum TBG75A20.</title>
        <authorList>
            <person name="Gayathri V."/>
            <person name="Shiburaj S."/>
        </authorList>
    </citation>
    <scope>NUCLEOTIDE SEQUENCE [LARGE SCALE GENOMIC DNA]</scope>
    <source>
        <strain evidence="1 2">TBG75A20</strain>
    </source>
</reference>
<gene>
    <name evidence="1" type="ORF">B7P34_09815</name>
</gene>
<dbReference type="AlphaFoldDB" id="A0A9X7PIA5"/>
<sequence>MPRFAEFNASSLRRTSSVEAGFPWRGQTVTLIRIDAQGVVSQATRITDKRALLAQAGPKDLVLAAWPGEWRQDVFFVDDLKAAREGIG</sequence>
<proteinExistence type="predicted"/>
<keyword evidence="2" id="KW-1185">Reference proteome</keyword>
<dbReference type="OrthoDB" id="2624360at2"/>
<comment type="caution">
    <text evidence="1">The sequence shown here is derived from an EMBL/GenBank/DDBJ whole genome shotgun (WGS) entry which is preliminary data.</text>
</comment>
<organism evidence="1 2">
    <name type="scientific">Streptosporangium nondiastaticum</name>
    <dbReference type="NCBI Taxonomy" id="35764"/>
    <lineage>
        <taxon>Bacteria</taxon>
        <taxon>Bacillati</taxon>
        <taxon>Actinomycetota</taxon>
        <taxon>Actinomycetes</taxon>
        <taxon>Streptosporangiales</taxon>
        <taxon>Streptosporangiaceae</taxon>
        <taxon>Streptosporangium</taxon>
    </lineage>
</organism>
<accession>A0A9X7PIA5</accession>
<evidence type="ECO:0000313" key="2">
    <source>
        <dbReference type="Proteomes" id="UP000242427"/>
    </source>
</evidence>
<dbReference type="EMBL" id="PXWG01000016">
    <property type="protein sequence ID" value="PSJ28901.1"/>
    <property type="molecule type" value="Genomic_DNA"/>
</dbReference>
<dbReference type="RefSeq" id="WP_058042407.1">
    <property type="nucleotide sequence ID" value="NZ_PXWG01000016.1"/>
</dbReference>